<dbReference type="PROSITE" id="PS50835">
    <property type="entry name" value="IG_LIKE"/>
    <property type="match status" value="3"/>
</dbReference>
<dbReference type="InterPro" id="IPR013098">
    <property type="entry name" value="Ig_I-set"/>
</dbReference>
<evidence type="ECO:0000256" key="6">
    <source>
        <dbReference type="ARBA" id="ARBA00023319"/>
    </source>
</evidence>
<evidence type="ECO:0000256" key="1">
    <source>
        <dbReference type="ARBA" id="ARBA00022614"/>
    </source>
</evidence>
<protein>
    <recommendedName>
        <fullName evidence="9">Ig-like domain-containing protein</fullName>
    </recommendedName>
</protein>
<dbReference type="InterPro" id="IPR003599">
    <property type="entry name" value="Ig_sub"/>
</dbReference>
<dbReference type="InterPro" id="IPR036179">
    <property type="entry name" value="Ig-like_dom_sf"/>
</dbReference>
<keyword evidence="5" id="KW-0325">Glycoprotein</keyword>
<dbReference type="SMART" id="SM00082">
    <property type="entry name" value="LRRCT"/>
    <property type="match status" value="1"/>
</dbReference>
<dbReference type="PANTHER" id="PTHR45842">
    <property type="entry name" value="SYNAPTIC ADHESION-LIKE MOLECULE SALM"/>
    <property type="match status" value="1"/>
</dbReference>
<feature type="compositionally biased region" description="Polar residues" evidence="7">
    <location>
        <begin position="692"/>
        <end position="706"/>
    </location>
</feature>
<dbReference type="SMART" id="SM00408">
    <property type="entry name" value="IGc2"/>
    <property type="match status" value="3"/>
</dbReference>
<reference evidence="10 11" key="1">
    <citation type="journal article" date="2023" name="Insect Mol. Biol.">
        <title>Genome sequencing provides insights into the evolution of gene families encoding plant cell wall-degrading enzymes in longhorned beetles.</title>
        <authorList>
            <person name="Shin N.R."/>
            <person name="Okamura Y."/>
            <person name="Kirsch R."/>
            <person name="Pauchet Y."/>
        </authorList>
    </citation>
    <scope>NUCLEOTIDE SEQUENCE [LARGE SCALE GENOMIC DNA]</scope>
    <source>
        <strain evidence="10">EAD_L_NR</strain>
    </source>
</reference>
<feature type="domain" description="Ig-like" evidence="9">
    <location>
        <begin position="320"/>
        <end position="421"/>
    </location>
</feature>
<dbReference type="InterPro" id="IPR003598">
    <property type="entry name" value="Ig_sub2"/>
</dbReference>
<keyword evidence="1" id="KW-0433">Leucine-rich repeat</keyword>
<sequence length="767" mass="86494">MINLCFAAKVKDCPDVCNCLGTYVDCASNKLSKIPPNIPKWANVLTLQNNSIKRISDFNWKQYTELRELILNKNNIANIPNDVLQHSTQLKVLILDYNHLRVISKTWLYGLDSLKQLSLSHNVINKIDLDAWEFCQTLYVLDLSFNNLESIEADTFKNLGQLQKLSLNNNNITYIKENAFVHLPKLKVLNLSNNQISWTIEDANGVFQGLNDLLKFHLAGNQIKSINVDAFIGLKNVTYLNLANNNITSIQNNAFSKLSSLKDLVINTTSLLCDCNLRWFVDWLHLKQMKLHATICAYPDGLRGQSLIEVSKNLTCDESPKLRLIEEPEPEIMALKGENITLNCKAISSSHDIMTFLWKKDNIELVNSNLVIKSYTEPDGKSTVTRSELNLINVDHSDAGKYQCVVSNSFGTTYSQKSAISVLVYPTFVKIPKNITVRAGEMVRLECAANGEPTPEIAWHKDGGNDFPAARERRMQVMPHDDVFFIVNAKPIDMGVYSCTAHNLAGTVVANASLTIQEKPSFIKAMEDKEFTAGEDMVLPCLAKGLPKPTITWLKDGEAIIRTERHFFIHEDQLLIIVDSVKADSGVYECRLKKSSRRGERTKQDHRETKYIIFISHHQCWASSTYDTSNMMGIIIITVVCCAVLTSIIWVVIIYQTRKRIPPPVIQTEMQELPDMTDKSRTHQLQLQLCPDNISNHSSSKDSGTGDSAKHSNDDLVPEEFTMIVNGEIVMDVNNSHIPLLHYPRSTNHDRIISMETSASDVEPKDV</sequence>
<dbReference type="Gene3D" id="2.60.40.10">
    <property type="entry name" value="Immunoglobulins"/>
    <property type="match status" value="3"/>
</dbReference>
<dbReference type="InterPro" id="IPR000483">
    <property type="entry name" value="Cys-rich_flank_reg_C"/>
</dbReference>
<accession>A0AAV8WB25</accession>
<evidence type="ECO:0000313" key="10">
    <source>
        <dbReference type="EMBL" id="KAJ8923669.1"/>
    </source>
</evidence>
<dbReference type="SMART" id="SM00365">
    <property type="entry name" value="LRR_SD22"/>
    <property type="match status" value="6"/>
</dbReference>
<dbReference type="SUPFAM" id="SSF48726">
    <property type="entry name" value="Immunoglobulin"/>
    <property type="match status" value="3"/>
</dbReference>
<dbReference type="PANTHER" id="PTHR45842:SF12">
    <property type="entry name" value="KEKKON 5, ISOFORM A"/>
    <property type="match status" value="1"/>
</dbReference>
<keyword evidence="8" id="KW-0812">Transmembrane</keyword>
<evidence type="ECO:0000259" key="9">
    <source>
        <dbReference type="PROSITE" id="PS50835"/>
    </source>
</evidence>
<comment type="caution">
    <text evidence="10">The sequence shown here is derived from an EMBL/GenBank/DDBJ whole genome shotgun (WGS) entry which is preliminary data.</text>
</comment>
<evidence type="ECO:0000256" key="5">
    <source>
        <dbReference type="ARBA" id="ARBA00023180"/>
    </source>
</evidence>
<dbReference type="InterPro" id="IPR013783">
    <property type="entry name" value="Ig-like_fold"/>
</dbReference>
<dbReference type="Gene3D" id="3.80.10.10">
    <property type="entry name" value="Ribonuclease Inhibitor"/>
    <property type="match status" value="3"/>
</dbReference>
<dbReference type="InterPro" id="IPR007110">
    <property type="entry name" value="Ig-like_dom"/>
</dbReference>
<evidence type="ECO:0000256" key="7">
    <source>
        <dbReference type="SAM" id="MobiDB-lite"/>
    </source>
</evidence>
<keyword evidence="4" id="KW-1015">Disulfide bond</keyword>
<dbReference type="Pfam" id="PF13855">
    <property type="entry name" value="LRR_8"/>
    <property type="match status" value="3"/>
</dbReference>
<keyword evidence="8" id="KW-0472">Membrane</keyword>
<dbReference type="InterPro" id="IPR003591">
    <property type="entry name" value="Leu-rich_rpt_typical-subtyp"/>
</dbReference>
<dbReference type="InterPro" id="IPR032675">
    <property type="entry name" value="LRR_dom_sf"/>
</dbReference>
<name>A0AAV8WB25_9CUCU</name>
<dbReference type="Pfam" id="PF00047">
    <property type="entry name" value="ig"/>
    <property type="match status" value="1"/>
</dbReference>
<keyword evidence="11" id="KW-1185">Reference proteome</keyword>
<dbReference type="EMBL" id="JANEYG010000004">
    <property type="protein sequence ID" value="KAJ8923669.1"/>
    <property type="molecule type" value="Genomic_DNA"/>
</dbReference>
<organism evidence="10 11">
    <name type="scientific">Exocentrus adspersus</name>
    <dbReference type="NCBI Taxonomy" id="1586481"/>
    <lineage>
        <taxon>Eukaryota</taxon>
        <taxon>Metazoa</taxon>
        <taxon>Ecdysozoa</taxon>
        <taxon>Arthropoda</taxon>
        <taxon>Hexapoda</taxon>
        <taxon>Insecta</taxon>
        <taxon>Pterygota</taxon>
        <taxon>Neoptera</taxon>
        <taxon>Endopterygota</taxon>
        <taxon>Coleoptera</taxon>
        <taxon>Polyphaga</taxon>
        <taxon>Cucujiformia</taxon>
        <taxon>Chrysomeloidea</taxon>
        <taxon>Cerambycidae</taxon>
        <taxon>Lamiinae</taxon>
        <taxon>Acanthocinini</taxon>
        <taxon>Exocentrus</taxon>
    </lineage>
</organism>
<evidence type="ECO:0000256" key="8">
    <source>
        <dbReference type="SAM" id="Phobius"/>
    </source>
</evidence>
<evidence type="ECO:0000313" key="11">
    <source>
        <dbReference type="Proteomes" id="UP001159042"/>
    </source>
</evidence>
<dbReference type="InterPro" id="IPR050467">
    <property type="entry name" value="LRFN"/>
</dbReference>
<dbReference type="PRINTS" id="PR00019">
    <property type="entry name" value="LEURICHRPT"/>
</dbReference>
<evidence type="ECO:0000256" key="3">
    <source>
        <dbReference type="ARBA" id="ARBA00022737"/>
    </source>
</evidence>
<dbReference type="SMART" id="SM00409">
    <property type="entry name" value="IG"/>
    <property type="match status" value="3"/>
</dbReference>
<gene>
    <name evidence="10" type="ORF">NQ315_010249</name>
</gene>
<keyword evidence="2" id="KW-0732">Signal</keyword>
<dbReference type="FunFam" id="3.80.10.10:FF:000023">
    <property type="entry name" value="Leucine rich repeats and immunoglobulin like domains 3"/>
    <property type="match status" value="1"/>
</dbReference>
<feature type="domain" description="Ig-like" evidence="9">
    <location>
        <begin position="520"/>
        <end position="610"/>
    </location>
</feature>
<dbReference type="Proteomes" id="UP001159042">
    <property type="component" value="Unassembled WGS sequence"/>
</dbReference>
<feature type="domain" description="Ig-like" evidence="9">
    <location>
        <begin position="426"/>
        <end position="515"/>
    </location>
</feature>
<dbReference type="GO" id="GO:0071944">
    <property type="term" value="C:cell periphery"/>
    <property type="evidence" value="ECO:0007669"/>
    <property type="project" value="UniProtKB-ARBA"/>
</dbReference>
<dbReference type="InterPro" id="IPR013151">
    <property type="entry name" value="Immunoglobulin_dom"/>
</dbReference>
<dbReference type="SMART" id="SM00369">
    <property type="entry name" value="LRR_TYP"/>
    <property type="match status" value="8"/>
</dbReference>
<dbReference type="InterPro" id="IPR001611">
    <property type="entry name" value="Leu-rich_rpt"/>
</dbReference>
<dbReference type="FunFam" id="2.60.40.10:FF:000032">
    <property type="entry name" value="palladin isoform X1"/>
    <property type="match status" value="1"/>
</dbReference>
<evidence type="ECO:0000256" key="2">
    <source>
        <dbReference type="ARBA" id="ARBA00022729"/>
    </source>
</evidence>
<evidence type="ECO:0000256" key="4">
    <source>
        <dbReference type="ARBA" id="ARBA00023157"/>
    </source>
</evidence>
<keyword evidence="3" id="KW-0677">Repeat</keyword>
<dbReference type="Pfam" id="PF07679">
    <property type="entry name" value="I-set"/>
    <property type="match status" value="2"/>
</dbReference>
<keyword evidence="6" id="KW-0393">Immunoglobulin domain</keyword>
<dbReference type="PROSITE" id="PS51450">
    <property type="entry name" value="LRR"/>
    <property type="match status" value="5"/>
</dbReference>
<dbReference type="AlphaFoldDB" id="A0AAV8WB25"/>
<dbReference type="FunFam" id="2.60.40.10:FF:000150">
    <property type="entry name" value="Leucine rich repeats and immunoglobulin like domains 3"/>
    <property type="match status" value="1"/>
</dbReference>
<feature type="transmembrane region" description="Helical" evidence="8">
    <location>
        <begin position="631"/>
        <end position="655"/>
    </location>
</feature>
<feature type="region of interest" description="Disordered" evidence="7">
    <location>
        <begin position="692"/>
        <end position="713"/>
    </location>
</feature>
<proteinExistence type="predicted"/>
<keyword evidence="8" id="KW-1133">Transmembrane helix</keyword>
<dbReference type="SUPFAM" id="SSF52058">
    <property type="entry name" value="L domain-like"/>
    <property type="match status" value="1"/>
</dbReference>